<comment type="caution">
    <text evidence="1">The sequence shown here is derived from an EMBL/GenBank/DDBJ whole genome shotgun (WGS) entry which is preliminary data.</text>
</comment>
<keyword evidence="2" id="KW-1185">Reference proteome</keyword>
<organism evidence="1 2">
    <name type="scientific">Fulvimarina uroteuthidis</name>
    <dbReference type="NCBI Taxonomy" id="3098149"/>
    <lineage>
        <taxon>Bacteria</taxon>
        <taxon>Pseudomonadati</taxon>
        <taxon>Pseudomonadota</taxon>
        <taxon>Alphaproteobacteria</taxon>
        <taxon>Hyphomicrobiales</taxon>
        <taxon>Aurantimonadaceae</taxon>
        <taxon>Fulvimarina</taxon>
    </lineage>
</organism>
<reference evidence="1 2" key="1">
    <citation type="submission" date="2023-12" db="EMBL/GenBank/DDBJ databases">
        <title>Description of Novel Strain Fulvimarina sp. 2208YS6-2-32 isolated from Uroteuthis (Photololigo) edulis.</title>
        <authorList>
            <person name="Park J.-S."/>
        </authorList>
    </citation>
    <scope>NUCLEOTIDE SEQUENCE [LARGE SCALE GENOMIC DNA]</scope>
    <source>
        <strain evidence="1 2">2208YS6-2-32</strain>
    </source>
</reference>
<dbReference type="EMBL" id="JAXLPB010000003">
    <property type="protein sequence ID" value="MDY8109497.1"/>
    <property type="molecule type" value="Genomic_DNA"/>
</dbReference>
<gene>
    <name evidence="1" type="ORF">U0C82_10135</name>
</gene>
<dbReference type="RefSeq" id="WP_322186988.1">
    <property type="nucleotide sequence ID" value="NZ_JAXLPB010000003.1"/>
</dbReference>
<dbReference type="SUPFAM" id="SSF57997">
    <property type="entry name" value="Tropomyosin"/>
    <property type="match status" value="1"/>
</dbReference>
<evidence type="ECO:0000313" key="1">
    <source>
        <dbReference type="EMBL" id="MDY8109497.1"/>
    </source>
</evidence>
<accession>A0ABU5I2W9</accession>
<proteinExistence type="predicted"/>
<name>A0ABU5I2W9_9HYPH</name>
<dbReference type="Proteomes" id="UP001294412">
    <property type="component" value="Unassembled WGS sequence"/>
</dbReference>
<dbReference type="Gene3D" id="1.20.5.340">
    <property type="match status" value="1"/>
</dbReference>
<protein>
    <submittedName>
        <fullName evidence="1">Uncharacterized protein</fullName>
    </submittedName>
</protein>
<evidence type="ECO:0000313" key="2">
    <source>
        <dbReference type="Proteomes" id="UP001294412"/>
    </source>
</evidence>
<sequence>MADEPDNLILQMLRDIRSKLDDHDRRFDGVDRHFDDVNQRLEEIHETLYTVAGVAVHANVRHDTVTQKLKALEERVGRLEEKV</sequence>